<dbReference type="AlphaFoldDB" id="A0A432Y7D5"/>
<feature type="chain" id="PRO_5019384671" description="Orphan protein" evidence="1">
    <location>
        <begin position="20"/>
        <end position="170"/>
    </location>
</feature>
<proteinExistence type="predicted"/>
<dbReference type="OrthoDB" id="5741133at2"/>
<evidence type="ECO:0000313" key="2">
    <source>
        <dbReference type="EMBL" id="RUO56801.1"/>
    </source>
</evidence>
<evidence type="ECO:0000313" key="3">
    <source>
        <dbReference type="Proteomes" id="UP000287649"/>
    </source>
</evidence>
<evidence type="ECO:0000256" key="1">
    <source>
        <dbReference type="SAM" id="SignalP"/>
    </source>
</evidence>
<dbReference type="Proteomes" id="UP000287649">
    <property type="component" value="Unassembled WGS sequence"/>
</dbReference>
<feature type="signal peptide" evidence="1">
    <location>
        <begin position="1"/>
        <end position="19"/>
    </location>
</feature>
<dbReference type="Pfam" id="PF20420">
    <property type="entry name" value="DUF6702"/>
    <property type="match status" value="1"/>
</dbReference>
<dbReference type="InterPro" id="IPR046525">
    <property type="entry name" value="DUF6702"/>
</dbReference>
<organism evidence="2 3">
    <name type="scientific">Pseudidiomarina homiensis</name>
    <dbReference type="NCBI Taxonomy" id="364198"/>
    <lineage>
        <taxon>Bacteria</taxon>
        <taxon>Pseudomonadati</taxon>
        <taxon>Pseudomonadota</taxon>
        <taxon>Gammaproteobacteria</taxon>
        <taxon>Alteromonadales</taxon>
        <taxon>Idiomarinaceae</taxon>
        <taxon>Pseudidiomarina</taxon>
    </lineage>
</organism>
<evidence type="ECO:0008006" key="4">
    <source>
        <dbReference type="Google" id="ProtNLM"/>
    </source>
</evidence>
<keyword evidence="3" id="KW-1185">Reference proteome</keyword>
<sequence>MRCAFFLMVMLMLVGSATAHQLKSAVTTILFNQRTGNIEVMHRFVLHDAEHAMRELFNKKQADIHTDEETRALFAAYALESFHLASLTGQPITLEPVGYQVDGRDFWVYQETAIPADLQGLAVRHKALQELWAEQQNLVNIEGKGAIKSLQFNAKDEWLTVSFSDDSAED</sequence>
<reference evidence="3" key="1">
    <citation type="journal article" date="2018" name="Front. Microbiol.">
        <title>Genome-Based Analysis Reveals the Taxonomy and Diversity of the Family Idiomarinaceae.</title>
        <authorList>
            <person name="Liu Y."/>
            <person name="Lai Q."/>
            <person name="Shao Z."/>
        </authorList>
    </citation>
    <scope>NUCLEOTIDE SEQUENCE [LARGE SCALE GENOMIC DNA]</scope>
    <source>
        <strain evidence="3">PO-M2</strain>
    </source>
</reference>
<comment type="caution">
    <text evidence="2">The sequence shown here is derived from an EMBL/GenBank/DDBJ whole genome shotgun (WGS) entry which is preliminary data.</text>
</comment>
<protein>
    <recommendedName>
        <fullName evidence="4">Orphan protein</fullName>
    </recommendedName>
</protein>
<accession>A0A432Y7D5</accession>
<keyword evidence="1" id="KW-0732">Signal</keyword>
<gene>
    <name evidence="2" type="ORF">CWI70_08720</name>
</gene>
<name>A0A432Y7D5_9GAMM</name>
<dbReference type="EMBL" id="PIPX01000001">
    <property type="protein sequence ID" value="RUO56801.1"/>
    <property type="molecule type" value="Genomic_DNA"/>
</dbReference>